<dbReference type="AlphaFoldDB" id="A0A4Y2DN54"/>
<evidence type="ECO:0000313" key="1">
    <source>
        <dbReference type="EMBL" id="GBM18253.1"/>
    </source>
</evidence>
<dbReference type="Proteomes" id="UP000499080">
    <property type="component" value="Unassembled WGS sequence"/>
</dbReference>
<dbReference type="EMBL" id="BGPR01000400">
    <property type="protein sequence ID" value="GBM18253.1"/>
    <property type="molecule type" value="Genomic_DNA"/>
</dbReference>
<keyword evidence="2" id="KW-1185">Reference proteome</keyword>
<organism evidence="1 2">
    <name type="scientific">Araneus ventricosus</name>
    <name type="common">Orbweaver spider</name>
    <name type="synonym">Epeira ventricosa</name>
    <dbReference type="NCBI Taxonomy" id="182803"/>
    <lineage>
        <taxon>Eukaryota</taxon>
        <taxon>Metazoa</taxon>
        <taxon>Ecdysozoa</taxon>
        <taxon>Arthropoda</taxon>
        <taxon>Chelicerata</taxon>
        <taxon>Arachnida</taxon>
        <taxon>Araneae</taxon>
        <taxon>Araneomorphae</taxon>
        <taxon>Entelegynae</taxon>
        <taxon>Araneoidea</taxon>
        <taxon>Araneidae</taxon>
        <taxon>Araneus</taxon>
    </lineage>
</organism>
<accession>A0A4Y2DN54</accession>
<protein>
    <submittedName>
        <fullName evidence="1">Uncharacterized protein</fullName>
    </submittedName>
</protein>
<gene>
    <name evidence="1" type="ORF">AVEN_39016_1</name>
</gene>
<evidence type="ECO:0000313" key="2">
    <source>
        <dbReference type="Proteomes" id="UP000499080"/>
    </source>
</evidence>
<comment type="caution">
    <text evidence="1">The sequence shown here is derived from an EMBL/GenBank/DDBJ whole genome shotgun (WGS) entry which is preliminary data.</text>
</comment>
<sequence>MISFMLKVKVSYQRPLERDTVKGGQHVDERRILTFSHQARRSPTVLKLPLNIDGRRPEAVDFFLRGSEIASEISAVGVQLSLPITAHFRAPYGKVIEGRGMVV</sequence>
<proteinExistence type="predicted"/>
<reference evidence="1 2" key="1">
    <citation type="journal article" date="2019" name="Sci. Rep.">
        <title>Orb-weaving spider Araneus ventricosus genome elucidates the spidroin gene catalogue.</title>
        <authorList>
            <person name="Kono N."/>
            <person name="Nakamura H."/>
            <person name="Ohtoshi R."/>
            <person name="Moran D.A.P."/>
            <person name="Shinohara A."/>
            <person name="Yoshida Y."/>
            <person name="Fujiwara M."/>
            <person name="Mori M."/>
            <person name="Tomita M."/>
            <person name="Arakawa K."/>
        </authorList>
    </citation>
    <scope>NUCLEOTIDE SEQUENCE [LARGE SCALE GENOMIC DNA]</scope>
</reference>
<name>A0A4Y2DN54_ARAVE</name>